<dbReference type="Pfam" id="PF24344">
    <property type="entry name" value="PH_23"/>
    <property type="match status" value="1"/>
</dbReference>
<feature type="compositionally biased region" description="Acidic residues" evidence="1">
    <location>
        <begin position="1285"/>
        <end position="1298"/>
    </location>
</feature>
<evidence type="ECO:0000313" key="6">
    <source>
        <dbReference type="Proteomes" id="UP000269276"/>
    </source>
</evidence>
<reference evidence="5 6" key="1">
    <citation type="journal article" date="2018" name="BMC Genomics">
        <title>Genomic evidence for intraspecific hybridization in a clonal and extremely halotolerant yeast.</title>
        <authorList>
            <person name="Gostincar C."/>
            <person name="Stajich J.E."/>
            <person name="Zupancic J."/>
            <person name="Zalar P."/>
            <person name="Gunde-Cimerman N."/>
        </authorList>
    </citation>
    <scope>NUCLEOTIDE SEQUENCE [LARGE SCALE GENOMIC DNA]</scope>
    <source>
        <strain evidence="5 6">EXF-2682</strain>
    </source>
</reference>
<feature type="compositionally biased region" description="Basic and acidic residues" evidence="1">
    <location>
        <begin position="163"/>
        <end position="173"/>
    </location>
</feature>
<dbReference type="InterPro" id="IPR056222">
    <property type="entry name" value="PH_23"/>
</dbReference>
<evidence type="ECO:0000259" key="4">
    <source>
        <dbReference type="Pfam" id="PF24345"/>
    </source>
</evidence>
<feature type="compositionally biased region" description="Polar residues" evidence="1">
    <location>
        <begin position="295"/>
        <end position="332"/>
    </location>
</feature>
<feature type="compositionally biased region" description="Polar residues" evidence="1">
    <location>
        <begin position="1233"/>
        <end position="1247"/>
    </location>
</feature>
<dbReference type="InterPro" id="IPR056416">
    <property type="entry name" value="DH_2_fung"/>
</dbReference>
<dbReference type="Proteomes" id="UP000269276">
    <property type="component" value="Unassembled WGS sequence"/>
</dbReference>
<evidence type="ECO:0000259" key="3">
    <source>
        <dbReference type="Pfam" id="PF24344"/>
    </source>
</evidence>
<evidence type="ECO:0000259" key="2">
    <source>
        <dbReference type="Pfam" id="PF24340"/>
    </source>
</evidence>
<feature type="region of interest" description="Disordered" evidence="1">
    <location>
        <begin position="1578"/>
        <end position="1606"/>
    </location>
</feature>
<feature type="compositionally biased region" description="Basic and acidic residues" evidence="1">
    <location>
        <begin position="199"/>
        <end position="224"/>
    </location>
</feature>
<evidence type="ECO:0008006" key="7">
    <source>
        <dbReference type="Google" id="ProtNLM"/>
    </source>
</evidence>
<feature type="compositionally biased region" description="Polar residues" evidence="1">
    <location>
        <begin position="1578"/>
        <end position="1595"/>
    </location>
</feature>
<dbReference type="EMBL" id="QWIP01000062">
    <property type="protein sequence ID" value="RMY75146.1"/>
    <property type="molecule type" value="Genomic_DNA"/>
</dbReference>
<feature type="domain" description="PH" evidence="4">
    <location>
        <begin position="1352"/>
        <end position="1493"/>
    </location>
</feature>
<dbReference type="InterPro" id="IPR056223">
    <property type="entry name" value="PH_24"/>
</dbReference>
<feature type="compositionally biased region" description="Low complexity" evidence="1">
    <location>
        <begin position="1033"/>
        <end position="1045"/>
    </location>
</feature>
<feature type="region of interest" description="Disordered" evidence="1">
    <location>
        <begin position="1508"/>
        <end position="1554"/>
    </location>
</feature>
<feature type="compositionally biased region" description="Basic and acidic residues" evidence="1">
    <location>
        <begin position="370"/>
        <end position="388"/>
    </location>
</feature>
<name>A0A3M7EG92_HORWE</name>
<dbReference type="OrthoDB" id="5408934at2759"/>
<evidence type="ECO:0000313" key="5">
    <source>
        <dbReference type="EMBL" id="RMY75146.1"/>
    </source>
</evidence>
<feature type="region of interest" description="Disordered" evidence="1">
    <location>
        <begin position="795"/>
        <end position="825"/>
    </location>
</feature>
<comment type="caution">
    <text evidence="5">The sequence shown here is derived from an EMBL/GenBank/DDBJ whole genome shotgun (WGS) entry which is preliminary data.</text>
</comment>
<feature type="compositionally biased region" description="Basic and acidic residues" evidence="1">
    <location>
        <begin position="417"/>
        <end position="464"/>
    </location>
</feature>
<dbReference type="Pfam" id="PF24340">
    <property type="entry name" value="DH_2"/>
    <property type="match status" value="1"/>
</dbReference>
<feature type="compositionally biased region" description="Polar residues" evidence="1">
    <location>
        <begin position="476"/>
        <end position="486"/>
    </location>
</feature>
<feature type="compositionally biased region" description="Basic and acidic residues" evidence="1">
    <location>
        <begin position="263"/>
        <end position="278"/>
    </location>
</feature>
<sequence length="1735" mass="191635">MFDVNNSHAVYSMSNWFGSRTDLLDTADFHEIDGPMPSPNVANKKKTTPEKKGQELGERLARKRSQDLATKIQGWNKGGAGLRQQHDEVVVVEDGDDASKKSEDLVEVIVEGSEGGEGGRVLIEDEEGREVKAEDGSEDILLRPKTPGSGSRGTYKMVTSTHTSREVDLERKAWVRRKSKPQVEVPDEIKQATTPKKRVVSDGHWRKDRPPPKSETTTPERETTPKPITVRRRVVNVGLKVPPSVQNFIEEQQAPVRVRPLRSNRERSRSRSRERAADYEDSGVKVYIKRRPRSKTANEADTSGSSLTAGTNSSLEKQGGSTTDVTSPSQSPTKDRAPRSGAEPRQKVSRKSLSADDEEARRERRKTRTPNKEDRSPRATPKPVEKPSAKPPAPAVPQVHGSRIDRWLAGTQDPFTEDDKSELTPEPLDIKPKKSRRKLDDEHGDDHEGRPKSSGRERRSKPDLDMIEVTYEDQSVDGSSLSNTPTLRRRGARHQTQSPVKERMERSTPSPTAGQNPQLSSIPSVETLRSRPQRPASEASDHPTVIPEGSAVSHNSDGDYPHYHTSLKRKLTKHSDLISVLSMSQQDNPGLKSARSIRTRRVHADSATTGDLMNEVTTDELKYQRELRTLVDGVIPVLLTHVLQKSDATGNKRLFSGSSPAGQAVTKPVVDMGVALERLKALHRRIPMHESDDLLKWADTATKAYTDYLKVWRMGFHDIIVNLAPADEKESVPKSSIERPPAGDAERVDVAYLLKRPLVRLKHFTKTFKSINQVKPSPLADNMAKRFHELVEEARQRSNDERARLEDEAAASIDPTRARDPRSLAPLTGVGVDATRSVRARDYFDMDLNHSSGQQLTCKIETILRDDAPERGNSSDILFCEVSNLGRWLLFPPMPASYVSAREGDRANEIVVMVRGMLAGGKEWKEIMTLSSDDEGAIDEWLDMLSSSPVPPKFTRQSSFKSMREPYMMSGALGGDSASSYRPPSPSEVDLPIGEQATSGAQQWDDETNSVIGDLPGPSLRRTPAKKYRERPLSPSTLSPSTLTASTVTATTDFTANTQDTYEQVRARANKIASRERYDDSSQHHSRSRYHDRPRPKSSYHPQKSSYSTSTLSSFDTPKKDYSVWLPSSDREPSDDSASEEESPDHHYAPRPRMHRRTSSVPSMEMPTVNKIRKPSPQETPTRQSNPRRSEPNLPSQQPEPTSAPAKLHKRKTTPPKEDPKKRDDRGPPTPTHGRSTTLGMRTSLLPSFTPEFLKRHRRTSSPLKHEYAPSSDSESLSSESDYSGAEEVESVTSEEDAAISTVGELKDFRNPPAFSRPMSMPPPPKSDFSTGGDDSLGPSDSASQSPYRSVPQQANQPAKTVAQIFGWSDRGLWDSMHPEECTIIVSPGLIEAFDLAQAANAPIGGDGPQASPSQRGVKPLVALELTPLVPLRRGTALDISIRSPPTTNSVLRTSANIMFRSRSPEECEKLYSLINRARIDNPTYIALQNARGPVPTSNWAEIMDKRNAERSSGNGAPSWLKSMSRRGSTYRSSKRSKTASRAATESSVGTTNSAVSALRRFNDSGKGLFNIAKSTLTSREGTRSTNSDSLSSGAATPMAIDPSMGTPAGITNAKIRLYIRESASKWRDMGSARLTVMFPPRPDPTAPADPKTMGVQKRILVFGKSKGETLVDATLPESCFERVARTGIAVSVWEDGGVGSVGGVNSARARVYMLQMKSERDAVYTFGMVGKFRY</sequence>
<dbReference type="Pfam" id="PF24345">
    <property type="entry name" value="PH_24"/>
    <property type="match status" value="1"/>
</dbReference>
<feature type="compositionally biased region" description="Low complexity" evidence="1">
    <location>
        <begin position="1105"/>
        <end position="1114"/>
    </location>
</feature>
<evidence type="ECO:0000256" key="1">
    <source>
        <dbReference type="SAM" id="MobiDB-lite"/>
    </source>
</evidence>
<organism evidence="5 6">
    <name type="scientific">Hortaea werneckii</name>
    <name type="common">Black yeast</name>
    <name type="synonym">Cladosporium werneckii</name>
    <dbReference type="NCBI Taxonomy" id="91943"/>
    <lineage>
        <taxon>Eukaryota</taxon>
        <taxon>Fungi</taxon>
        <taxon>Dikarya</taxon>
        <taxon>Ascomycota</taxon>
        <taxon>Pezizomycotina</taxon>
        <taxon>Dothideomycetes</taxon>
        <taxon>Dothideomycetidae</taxon>
        <taxon>Mycosphaerellales</taxon>
        <taxon>Teratosphaeriaceae</taxon>
        <taxon>Hortaea</taxon>
    </lineage>
</organism>
<proteinExistence type="predicted"/>
<feature type="region of interest" description="Disordered" evidence="1">
    <location>
        <begin position="974"/>
        <end position="993"/>
    </location>
</feature>
<protein>
    <recommendedName>
        <fullName evidence="7">DH domain-containing protein</fullName>
    </recommendedName>
</protein>
<feature type="compositionally biased region" description="Basic and acidic residues" evidence="1">
    <location>
        <begin position="333"/>
        <end position="346"/>
    </location>
</feature>
<feature type="compositionally biased region" description="Basic and acidic residues" evidence="1">
    <location>
        <begin position="1073"/>
        <end position="1095"/>
    </location>
</feature>
<feature type="compositionally biased region" description="Basic residues" evidence="1">
    <location>
        <begin position="1149"/>
        <end position="1158"/>
    </location>
</feature>
<dbReference type="VEuPathDB" id="FungiDB:BTJ68_09907"/>
<feature type="region of interest" description="Disordered" evidence="1">
    <location>
        <begin position="124"/>
        <end position="564"/>
    </location>
</feature>
<accession>A0A3M7EG92</accession>
<feature type="compositionally biased region" description="Basic and acidic residues" evidence="1">
    <location>
        <begin position="47"/>
        <end position="66"/>
    </location>
</feature>
<feature type="compositionally biased region" description="Polar residues" evidence="1">
    <location>
        <begin position="507"/>
        <end position="524"/>
    </location>
</feature>
<feature type="region of interest" description="Disordered" evidence="1">
    <location>
        <begin position="33"/>
        <end position="67"/>
    </location>
</feature>
<feature type="compositionally biased region" description="Basic and acidic residues" evidence="1">
    <location>
        <begin position="1215"/>
        <end position="1227"/>
    </location>
</feature>
<feature type="compositionally biased region" description="Polar residues" evidence="1">
    <location>
        <begin position="1177"/>
        <end position="1201"/>
    </location>
</feature>
<feature type="region of interest" description="Disordered" evidence="1">
    <location>
        <begin position="1072"/>
        <end position="1360"/>
    </location>
</feature>
<feature type="compositionally biased region" description="Low complexity" evidence="1">
    <location>
        <begin position="1271"/>
        <end position="1284"/>
    </location>
</feature>
<feature type="domain" description="DBL homology" evidence="2">
    <location>
        <begin position="605"/>
        <end position="797"/>
    </location>
</feature>
<gene>
    <name evidence="5" type="ORF">D0863_02780</name>
</gene>
<feature type="region of interest" description="Disordered" evidence="1">
    <location>
        <begin position="999"/>
        <end position="1045"/>
    </location>
</feature>
<feature type="domain" description="PH" evidence="3">
    <location>
        <begin position="811"/>
        <end position="953"/>
    </location>
</feature>
<feature type="compositionally biased region" description="Basic and acidic residues" evidence="1">
    <location>
        <begin position="795"/>
        <end position="807"/>
    </location>
</feature>
<feature type="compositionally biased region" description="Polar residues" evidence="1">
    <location>
        <begin position="1339"/>
        <end position="1359"/>
    </location>
</feature>